<keyword evidence="3" id="KW-1185">Reference proteome</keyword>
<feature type="transmembrane region" description="Helical" evidence="1">
    <location>
        <begin position="118"/>
        <end position="140"/>
    </location>
</feature>
<dbReference type="Proteomes" id="UP000323144">
    <property type="component" value="Chromosome"/>
</dbReference>
<protein>
    <recommendedName>
        <fullName evidence="4">DUF1461 domain-containing protein</fullName>
    </recommendedName>
</protein>
<sequence length="239" mass="27225">MQFRLPAKFAQLVINLVVLVFLLLFIFVIGLKVESDDGQKTIHVIGLFNKSDYYSWYSSGFDWSTVNAAGEGIEQESQIYVGFIDFIKFMTIASIKVTETETSFDTKYDFVLNTIEPALILACTILFALNSLMALQNVFIWKKVKLARTIDVFIKIFTITSIAIIISFYIVFPAIFKGKTFTDPRYPENFLPLNQNLAAKAYEADMKNPLVLLFFGSVFPSVMMIVHSIMNRGLWKKAQ</sequence>
<keyword evidence="1" id="KW-0472">Membrane</keyword>
<proteinExistence type="predicted"/>
<gene>
    <name evidence="2" type="ORF">SCHIN_v1c08460</name>
</gene>
<name>A0A5B9Y4R7_9MOLU</name>
<evidence type="ECO:0008006" key="4">
    <source>
        <dbReference type="Google" id="ProtNLM"/>
    </source>
</evidence>
<dbReference type="KEGG" id="schi:SCHIN_v1c08460"/>
<accession>A0A5B9Y4R7</accession>
<keyword evidence="1" id="KW-1133">Transmembrane helix</keyword>
<reference evidence="2 3" key="1">
    <citation type="submission" date="2019-08" db="EMBL/GenBank/DDBJ databases">
        <title>Complete genome sequence of Spiroplasma chinense CCH (DSM 19755).</title>
        <authorList>
            <person name="Shen H.-Y."/>
            <person name="Lin Y.-C."/>
            <person name="Chou L."/>
            <person name="Kuo C.-H."/>
        </authorList>
    </citation>
    <scope>NUCLEOTIDE SEQUENCE [LARGE SCALE GENOMIC DNA]</scope>
    <source>
        <strain evidence="2 3">CCH</strain>
    </source>
</reference>
<keyword evidence="1" id="KW-0812">Transmembrane</keyword>
<dbReference type="RefSeq" id="WP_166508412.1">
    <property type="nucleotide sequence ID" value="NZ_CP043026.1"/>
</dbReference>
<dbReference type="EMBL" id="CP043026">
    <property type="protein sequence ID" value="QEH62041.1"/>
    <property type="molecule type" value="Genomic_DNA"/>
</dbReference>
<feature type="transmembrane region" description="Helical" evidence="1">
    <location>
        <begin position="210"/>
        <end position="230"/>
    </location>
</feature>
<feature type="transmembrane region" description="Helical" evidence="1">
    <location>
        <begin position="152"/>
        <end position="176"/>
    </location>
</feature>
<dbReference type="AlphaFoldDB" id="A0A5B9Y4R7"/>
<evidence type="ECO:0000313" key="2">
    <source>
        <dbReference type="EMBL" id="QEH62041.1"/>
    </source>
</evidence>
<feature type="transmembrane region" description="Helical" evidence="1">
    <location>
        <begin position="12"/>
        <end position="31"/>
    </location>
</feature>
<evidence type="ECO:0000256" key="1">
    <source>
        <dbReference type="SAM" id="Phobius"/>
    </source>
</evidence>
<evidence type="ECO:0000313" key="3">
    <source>
        <dbReference type="Proteomes" id="UP000323144"/>
    </source>
</evidence>
<organism evidence="2 3">
    <name type="scientific">Spiroplasma chinense</name>
    <dbReference type="NCBI Taxonomy" id="216932"/>
    <lineage>
        <taxon>Bacteria</taxon>
        <taxon>Bacillati</taxon>
        <taxon>Mycoplasmatota</taxon>
        <taxon>Mollicutes</taxon>
        <taxon>Entomoplasmatales</taxon>
        <taxon>Spiroplasmataceae</taxon>
        <taxon>Spiroplasma</taxon>
    </lineage>
</organism>